<keyword evidence="2 5" id="KW-0812">Transmembrane</keyword>
<evidence type="ECO:0000256" key="1">
    <source>
        <dbReference type="ARBA" id="ARBA00004141"/>
    </source>
</evidence>
<dbReference type="PANTHER" id="PTHR23291">
    <property type="entry name" value="BAX INHIBITOR-RELATED"/>
    <property type="match status" value="1"/>
</dbReference>
<dbReference type="AlphaFoldDB" id="A0A5E4MNH8"/>
<evidence type="ECO:0000256" key="5">
    <source>
        <dbReference type="RuleBase" id="RU004379"/>
    </source>
</evidence>
<feature type="transmembrane region" description="Helical" evidence="5">
    <location>
        <begin position="120"/>
        <end position="140"/>
    </location>
</feature>
<dbReference type="GO" id="GO:0005794">
    <property type="term" value="C:Golgi apparatus"/>
    <property type="evidence" value="ECO:0007669"/>
    <property type="project" value="TreeGrafter"/>
</dbReference>
<feature type="transmembrane region" description="Helical" evidence="5">
    <location>
        <begin position="152"/>
        <end position="176"/>
    </location>
</feature>
<feature type="transmembrane region" description="Helical" evidence="5">
    <location>
        <begin position="230"/>
        <end position="252"/>
    </location>
</feature>
<feature type="region of interest" description="Disordered" evidence="6">
    <location>
        <begin position="69"/>
        <end position="93"/>
    </location>
</feature>
<sequence length="291" mass="33236">MESSDKCSQSLEKEQMHDVMIYIDDNDIDVKYNNSSRDKSACNSGRGPEENVCPNVVIPLVEIRDVSNGVIPNPPSEESNHSKKNIRLKGGDDNNPNFNLNSYADQFQSKQIRTAFIKKVYSIILIMLVVVALPSFIFNYSNETREFQEKYLMLIAVESMFVFLVTFYALTCYEYVRKSVPTNLIVLTLYIDITKFGILITVMGMIIFIFTLITYFFLILYYHEIKLAQLIMGAVGVFIFSIFLAYNTQMVLGGGKYEITPDEYILAVVVILTNIVDIFWSILLLMSGLEK</sequence>
<evidence type="ECO:0000313" key="8">
    <source>
        <dbReference type="Proteomes" id="UP000325440"/>
    </source>
</evidence>
<protein>
    <recommendedName>
        <fullName evidence="9">Bax inhibitor 1-related</fullName>
    </recommendedName>
</protein>
<keyword evidence="3 5" id="KW-1133">Transmembrane helix</keyword>
<dbReference type="GO" id="GO:0016020">
    <property type="term" value="C:membrane"/>
    <property type="evidence" value="ECO:0007669"/>
    <property type="project" value="UniProtKB-SubCell"/>
</dbReference>
<dbReference type="GO" id="GO:2001234">
    <property type="term" value="P:negative regulation of apoptotic signaling pathway"/>
    <property type="evidence" value="ECO:0007669"/>
    <property type="project" value="TreeGrafter"/>
</dbReference>
<dbReference type="OrthoDB" id="6624577at2759"/>
<dbReference type="PANTHER" id="PTHR23291:SF127">
    <property type="entry name" value="PROTEIN LIFEGUARD 1-LIKE"/>
    <property type="match status" value="1"/>
</dbReference>
<name>A0A5E4MNH8_9HEMI</name>
<reference evidence="7 8" key="1">
    <citation type="submission" date="2019-08" db="EMBL/GenBank/DDBJ databases">
        <authorList>
            <person name="Alioto T."/>
            <person name="Alioto T."/>
            <person name="Gomez Garrido J."/>
        </authorList>
    </citation>
    <scope>NUCLEOTIDE SEQUENCE [LARGE SCALE GENOMIC DNA]</scope>
</reference>
<evidence type="ECO:0000256" key="3">
    <source>
        <dbReference type="ARBA" id="ARBA00022989"/>
    </source>
</evidence>
<comment type="subcellular location">
    <subcellularLocation>
        <location evidence="1">Membrane</location>
        <topology evidence="1">Multi-pass membrane protein</topology>
    </subcellularLocation>
</comment>
<dbReference type="InterPro" id="IPR006214">
    <property type="entry name" value="Bax_inhibitor_1-related"/>
</dbReference>
<evidence type="ECO:0000256" key="2">
    <source>
        <dbReference type="ARBA" id="ARBA00022692"/>
    </source>
</evidence>
<evidence type="ECO:0000256" key="4">
    <source>
        <dbReference type="ARBA" id="ARBA00023136"/>
    </source>
</evidence>
<feature type="transmembrane region" description="Helical" evidence="5">
    <location>
        <begin position="196"/>
        <end position="218"/>
    </location>
</feature>
<evidence type="ECO:0000256" key="6">
    <source>
        <dbReference type="SAM" id="MobiDB-lite"/>
    </source>
</evidence>
<dbReference type="EMBL" id="CABPRJ010000976">
    <property type="protein sequence ID" value="VVC33845.1"/>
    <property type="molecule type" value="Genomic_DNA"/>
</dbReference>
<accession>A0A5E4MNH8</accession>
<keyword evidence="4 5" id="KW-0472">Membrane</keyword>
<dbReference type="Proteomes" id="UP000325440">
    <property type="component" value="Unassembled WGS sequence"/>
</dbReference>
<evidence type="ECO:0000313" key="7">
    <source>
        <dbReference type="EMBL" id="VVC33845.1"/>
    </source>
</evidence>
<organism evidence="7 8">
    <name type="scientific">Cinara cedri</name>
    <dbReference type="NCBI Taxonomy" id="506608"/>
    <lineage>
        <taxon>Eukaryota</taxon>
        <taxon>Metazoa</taxon>
        <taxon>Ecdysozoa</taxon>
        <taxon>Arthropoda</taxon>
        <taxon>Hexapoda</taxon>
        <taxon>Insecta</taxon>
        <taxon>Pterygota</taxon>
        <taxon>Neoptera</taxon>
        <taxon>Paraneoptera</taxon>
        <taxon>Hemiptera</taxon>
        <taxon>Sternorrhyncha</taxon>
        <taxon>Aphidomorpha</taxon>
        <taxon>Aphidoidea</taxon>
        <taxon>Aphididae</taxon>
        <taxon>Lachninae</taxon>
        <taxon>Cinara</taxon>
    </lineage>
</organism>
<evidence type="ECO:0008006" key="9">
    <source>
        <dbReference type="Google" id="ProtNLM"/>
    </source>
</evidence>
<feature type="transmembrane region" description="Helical" evidence="5">
    <location>
        <begin position="264"/>
        <end position="286"/>
    </location>
</feature>
<keyword evidence="8" id="KW-1185">Reference proteome</keyword>
<comment type="similarity">
    <text evidence="5">Belongs to the BI1 family.</text>
</comment>
<proteinExistence type="inferred from homology"/>
<dbReference type="GO" id="GO:0005783">
    <property type="term" value="C:endoplasmic reticulum"/>
    <property type="evidence" value="ECO:0007669"/>
    <property type="project" value="TreeGrafter"/>
</dbReference>
<gene>
    <name evidence="7" type="ORF">CINCED_3A013179</name>
</gene>